<feature type="region of interest" description="Disordered" evidence="1">
    <location>
        <begin position="434"/>
        <end position="453"/>
    </location>
</feature>
<evidence type="ECO:0000313" key="2">
    <source>
        <dbReference type="EMBL" id="QKX58546.1"/>
    </source>
</evidence>
<gene>
    <name evidence="2" type="ORF">TRUGW13939_05671</name>
</gene>
<feature type="compositionally biased region" description="Polar residues" evidence="1">
    <location>
        <begin position="301"/>
        <end position="319"/>
    </location>
</feature>
<feature type="region of interest" description="Disordered" evidence="1">
    <location>
        <begin position="262"/>
        <end position="349"/>
    </location>
</feature>
<feature type="region of interest" description="Disordered" evidence="1">
    <location>
        <begin position="168"/>
        <end position="245"/>
    </location>
</feature>
<protein>
    <submittedName>
        <fullName evidence="2">Uncharacterized protein</fullName>
    </submittedName>
</protein>
<dbReference type="AlphaFoldDB" id="A0A7H8QXP2"/>
<sequence>MIILLYRYTRHPQYIYPPPAAAPLRRSSIDPAHVSVPAASTATLRPSPIASSVASRVPHHPTTNSPRLIPICPDYPVRNTPTSLAAACHTSDFSEDVTPSVSTTSSHVPRAETRSKSFLFSSSTYHKSSLMPDERLPRSTLPNKRTRAPPFVNEPVPVTTAPAEIVHTNPVVIPPKHTSDNPYLNSRATRNARRNSASARISPSGQTPDNNLPSSLATLLETTSIPRRSRSVRHPRKLPPGNHVEDFSRLLMEGVRLRDDSSSLDASVSSPLDSLLSPPGEGFHQTDASSHTGHQRPLSVRSESSDSMPSLDNDLNSLITSSPTTPSSSIHRRAPDRRKQLSPPQECATDHPLLETELDSFDSCFESSETTPTPLTKSRSFRTFPRLGSTFKSNLTASLRAIKSAAQSVSNFTTPSVQPDDFLTRSLFSITPELTDDRRPLPMNEPPSPALRRYLNPITLSPAEMYVYNEPRQEVNRDLNNTPASIQMQTYNRSGHSSKRDRSSAGGDNSQQAVLFDPEVPSSRQREPRENSDFLRMVVLEMNMRRRGKLRDDIPTRAKIWLPPRKGLRIVPDSENENYEESAIPQRWIGISIEYTQ</sequence>
<dbReference type="EMBL" id="CP055900">
    <property type="protein sequence ID" value="QKX58546.1"/>
    <property type="molecule type" value="Genomic_DNA"/>
</dbReference>
<proteinExistence type="predicted"/>
<dbReference type="RefSeq" id="XP_035344724.1">
    <property type="nucleotide sequence ID" value="XM_035488831.1"/>
</dbReference>
<dbReference type="OrthoDB" id="4181307at2759"/>
<dbReference type="PANTHER" id="PTHR42051:SF1">
    <property type="entry name" value="MEIOTICALLY UP-REGULATED PROTEIN PB1A10.08"/>
    <property type="match status" value="1"/>
</dbReference>
<dbReference type="InterPro" id="IPR034443">
    <property type="entry name" value="PB1A10.08"/>
</dbReference>
<evidence type="ECO:0000313" key="3">
    <source>
        <dbReference type="Proteomes" id="UP000509510"/>
    </source>
</evidence>
<dbReference type="GeneID" id="55993168"/>
<feature type="compositionally biased region" description="Low complexity" evidence="1">
    <location>
        <begin position="263"/>
        <end position="279"/>
    </location>
</feature>
<dbReference type="PANTHER" id="PTHR42051">
    <property type="entry name" value="MEIOTICALLY UP-REGULATED PROTEIN PB1A10.08"/>
    <property type="match status" value="1"/>
</dbReference>
<organism evidence="2 3">
    <name type="scientific">Talaromyces rugulosus</name>
    <name type="common">Penicillium rugulosum</name>
    <dbReference type="NCBI Taxonomy" id="121627"/>
    <lineage>
        <taxon>Eukaryota</taxon>
        <taxon>Fungi</taxon>
        <taxon>Dikarya</taxon>
        <taxon>Ascomycota</taxon>
        <taxon>Pezizomycotina</taxon>
        <taxon>Eurotiomycetes</taxon>
        <taxon>Eurotiomycetidae</taxon>
        <taxon>Eurotiales</taxon>
        <taxon>Trichocomaceae</taxon>
        <taxon>Talaromyces</taxon>
        <taxon>Talaromyces sect. Islandici</taxon>
    </lineage>
</organism>
<feature type="compositionally biased region" description="Low complexity" evidence="1">
    <location>
        <begin position="320"/>
        <end position="329"/>
    </location>
</feature>
<reference evidence="3" key="1">
    <citation type="submission" date="2020-06" db="EMBL/GenBank/DDBJ databases">
        <title>A chromosome-scale genome assembly of Talaromyces rugulosus W13939.</title>
        <authorList>
            <person name="Wang B."/>
            <person name="Guo L."/>
            <person name="Ye K."/>
            <person name="Wang L."/>
        </authorList>
    </citation>
    <scope>NUCLEOTIDE SEQUENCE [LARGE SCALE GENOMIC DNA]</scope>
    <source>
        <strain evidence="3">W13939</strain>
    </source>
</reference>
<dbReference type="Proteomes" id="UP000509510">
    <property type="component" value="Chromosome III"/>
</dbReference>
<feature type="compositionally biased region" description="Basic residues" evidence="1">
    <location>
        <begin position="227"/>
        <end position="237"/>
    </location>
</feature>
<feature type="region of interest" description="Disordered" evidence="1">
    <location>
        <begin position="489"/>
        <end position="531"/>
    </location>
</feature>
<feature type="compositionally biased region" description="Low complexity" evidence="1">
    <location>
        <begin position="185"/>
        <end position="200"/>
    </location>
</feature>
<name>A0A7H8QXP2_TALRU</name>
<feature type="compositionally biased region" description="Polar residues" evidence="1">
    <location>
        <begin position="201"/>
        <end position="226"/>
    </location>
</feature>
<dbReference type="KEGG" id="trg:TRUGW13939_05671"/>
<keyword evidence="3" id="KW-1185">Reference proteome</keyword>
<accession>A0A7H8QXP2</accession>
<evidence type="ECO:0000256" key="1">
    <source>
        <dbReference type="SAM" id="MobiDB-lite"/>
    </source>
</evidence>
<feature type="region of interest" description="Disordered" evidence="1">
    <location>
        <begin position="129"/>
        <end position="156"/>
    </location>
</feature>